<evidence type="ECO:0000313" key="3">
    <source>
        <dbReference type="EMBL" id="KAG7537724.1"/>
    </source>
</evidence>
<dbReference type="OrthoDB" id="1021881at2759"/>
<feature type="domain" description="Reverse transcriptase zinc-binding" evidence="2">
    <location>
        <begin position="110"/>
        <end position="176"/>
    </location>
</feature>
<dbReference type="GO" id="GO:0004523">
    <property type="term" value="F:RNA-DNA hybrid ribonuclease activity"/>
    <property type="evidence" value="ECO:0007669"/>
    <property type="project" value="InterPro"/>
</dbReference>
<dbReference type="PANTHER" id="PTHR47074:SF78">
    <property type="entry name" value="GB|AAF30348.1-RELATED"/>
    <property type="match status" value="1"/>
</dbReference>
<proteinExistence type="predicted"/>
<sequence length="441" mass="51122">MIQTWLDPWLPVHPPRAPRARLQPPSNHYSVRDLFLPNKTGWNEDLIRELVHEDDVNLILTQKLSQSQNKDYLGWHYTEDGKYNVKSGYWLGTHLPNPDPAILPPGDPQLKSQIWNLNTPPKIKHFLWRMLSKALAVNTELERRRIVTDSYCRRCVTMRETTDHLFFTCSHARQIWRASSIPLPCLSNPQVPYETKIKEIFEFHKNAGKDTLQGQLPLLILWRIWRSRNNLVFQRRQYGWWRDLRDASHDAEEWITHGINNQSSTTSMTSAPSCPHQRRWKKPRPGWIKCNYDGSFVNQNNGATAAWIIRDNSGVYKGAAQATGVNVTSAFEAECQSLILAMQQLWVKGYRRVIFEGDCKLLVNVLNGSTTKFDAINWIQEIQDWGKKFEAIEYSWAHRSTNQPADILAKNQRNALSPYLVHFYIPVCISNALFLDYIGSA</sequence>
<dbReference type="InterPro" id="IPR026960">
    <property type="entry name" value="RVT-Znf"/>
</dbReference>
<dbReference type="InterPro" id="IPR052929">
    <property type="entry name" value="RNase_H-like_EbsB-rel"/>
</dbReference>
<keyword evidence="4" id="KW-1185">Reference proteome</keyword>
<dbReference type="Pfam" id="PF13456">
    <property type="entry name" value="RVT_3"/>
    <property type="match status" value="1"/>
</dbReference>
<name>A0A8T1Y3I1_ARASU</name>
<dbReference type="AlphaFoldDB" id="A0A8T1Y3I1"/>
<keyword evidence="3" id="KW-0808">Transferase</keyword>
<evidence type="ECO:0000259" key="2">
    <source>
        <dbReference type="Pfam" id="PF13966"/>
    </source>
</evidence>
<evidence type="ECO:0000259" key="1">
    <source>
        <dbReference type="Pfam" id="PF13456"/>
    </source>
</evidence>
<keyword evidence="3" id="KW-0695">RNA-directed DNA polymerase</keyword>
<accession>A0A8T1Y3I1</accession>
<gene>
    <name evidence="3" type="ORF">ISN44_As13g015810</name>
</gene>
<dbReference type="InterPro" id="IPR002156">
    <property type="entry name" value="RNaseH_domain"/>
</dbReference>
<dbReference type="GO" id="GO:0003964">
    <property type="term" value="F:RNA-directed DNA polymerase activity"/>
    <property type="evidence" value="ECO:0007669"/>
    <property type="project" value="UniProtKB-KW"/>
</dbReference>
<evidence type="ECO:0000313" key="4">
    <source>
        <dbReference type="Proteomes" id="UP000694251"/>
    </source>
</evidence>
<protein>
    <submittedName>
        <fullName evidence="3">Reverse transcriptase zinc-binding domain</fullName>
    </submittedName>
</protein>
<dbReference type="GO" id="GO:0003676">
    <property type="term" value="F:nucleic acid binding"/>
    <property type="evidence" value="ECO:0007669"/>
    <property type="project" value="InterPro"/>
</dbReference>
<comment type="caution">
    <text evidence="3">The sequence shown here is derived from an EMBL/GenBank/DDBJ whole genome shotgun (WGS) entry which is preliminary data.</text>
</comment>
<organism evidence="3 4">
    <name type="scientific">Arabidopsis suecica</name>
    <name type="common">Swedish thale-cress</name>
    <name type="synonym">Cardaminopsis suecica</name>
    <dbReference type="NCBI Taxonomy" id="45249"/>
    <lineage>
        <taxon>Eukaryota</taxon>
        <taxon>Viridiplantae</taxon>
        <taxon>Streptophyta</taxon>
        <taxon>Embryophyta</taxon>
        <taxon>Tracheophyta</taxon>
        <taxon>Spermatophyta</taxon>
        <taxon>Magnoliopsida</taxon>
        <taxon>eudicotyledons</taxon>
        <taxon>Gunneridae</taxon>
        <taxon>Pentapetalae</taxon>
        <taxon>rosids</taxon>
        <taxon>malvids</taxon>
        <taxon>Brassicales</taxon>
        <taxon>Brassicaceae</taxon>
        <taxon>Camelineae</taxon>
        <taxon>Arabidopsis</taxon>
    </lineage>
</organism>
<dbReference type="CDD" id="cd06222">
    <property type="entry name" value="RNase_H_like"/>
    <property type="match status" value="1"/>
</dbReference>
<reference evidence="3 4" key="1">
    <citation type="submission" date="2020-12" db="EMBL/GenBank/DDBJ databases">
        <title>Concerted genomic and epigenomic changes stabilize Arabidopsis allopolyploids.</title>
        <authorList>
            <person name="Chen Z."/>
        </authorList>
    </citation>
    <scope>NUCLEOTIDE SEQUENCE [LARGE SCALE GENOMIC DNA]</scope>
    <source>
        <strain evidence="3">As9502</strain>
        <tissue evidence="3">Leaf</tissue>
    </source>
</reference>
<feature type="domain" description="RNase H type-1" evidence="1">
    <location>
        <begin position="291"/>
        <end position="411"/>
    </location>
</feature>
<dbReference type="Proteomes" id="UP000694251">
    <property type="component" value="Chromosome 13"/>
</dbReference>
<dbReference type="InterPro" id="IPR044730">
    <property type="entry name" value="RNase_H-like_dom_plant"/>
</dbReference>
<dbReference type="Pfam" id="PF13966">
    <property type="entry name" value="zf-RVT"/>
    <property type="match status" value="1"/>
</dbReference>
<dbReference type="PANTHER" id="PTHR47074">
    <property type="entry name" value="BNAC02G40300D PROTEIN"/>
    <property type="match status" value="1"/>
</dbReference>
<keyword evidence="3" id="KW-0548">Nucleotidyltransferase</keyword>
<dbReference type="EMBL" id="JAEFBJ010000013">
    <property type="protein sequence ID" value="KAG7537724.1"/>
    <property type="molecule type" value="Genomic_DNA"/>
</dbReference>